<evidence type="ECO:0000313" key="3">
    <source>
        <dbReference type="EMBL" id="KAG2107377.1"/>
    </source>
</evidence>
<sequence>MSDNDVCDHPGCGMGPFPTYEIARKHRYRYHSVPITFLIDGNEHVVGQSDGRYTCPLPECKIVFKKREAIQKHINVVHNDSVKIKVFDASEFDVPSSMGHTTARRRVYIRRVGRVSRVGLQQCLLSVSVYLW</sequence>
<dbReference type="InterPro" id="IPR013087">
    <property type="entry name" value="Znf_C2H2_type"/>
</dbReference>
<dbReference type="EMBL" id="JABBWM010000031">
    <property type="protein sequence ID" value="KAG2107377.1"/>
    <property type="molecule type" value="Genomic_DNA"/>
</dbReference>
<dbReference type="RefSeq" id="XP_041292191.1">
    <property type="nucleotide sequence ID" value="XM_041441577.1"/>
</dbReference>
<dbReference type="PROSITE" id="PS00028">
    <property type="entry name" value="ZINC_FINGER_C2H2_1"/>
    <property type="match status" value="1"/>
</dbReference>
<dbReference type="GO" id="GO:0008270">
    <property type="term" value="F:zinc ion binding"/>
    <property type="evidence" value="ECO:0007669"/>
    <property type="project" value="UniProtKB-KW"/>
</dbReference>
<dbReference type="Proteomes" id="UP000823399">
    <property type="component" value="Unassembled WGS sequence"/>
</dbReference>
<organism evidence="3 4">
    <name type="scientific">Suillus discolor</name>
    <dbReference type="NCBI Taxonomy" id="1912936"/>
    <lineage>
        <taxon>Eukaryota</taxon>
        <taxon>Fungi</taxon>
        <taxon>Dikarya</taxon>
        <taxon>Basidiomycota</taxon>
        <taxon>Agaricomycotina</taxon>
        <taxon>Agaricomycetes</taxon>
        <taxon>Agaricomycetidae</taxon>
        <taxon>Boletales</taxon>
        <taxon>Suillineae</taxon>
        <taxon>Suillaceae</taxon>
        <taxon>Suillus</taxon>
    </lineage>
</organism>
<accession>A0A9P7F4U4</accession>
<feature type="domain" description="C2H2-type" evidence="2">
    <location>
        <begin position="53"/>
        <end position="83"/>
    </location>
</feature>
<protein>
    <recommendedName>
        <fullName evidence="2">C2H2-type domain-containing protein</fullName>
    </recommendedName>
</protein>
<dbReference type="GeneID" id="64703836"/>
<reference evidence="3" key="1">
    <citation type="journal article" date="2020" name="New Phytol.">
        <title>Comparative genomics reveals dynamic genome evolution in host specialist ectomycorrhizal fungi.</title>
        <authorList>
            <person name="Lofgren L.A."/>
            <person name="Nguyen N.H."/>
            <person name="Vilgalys R."/>
            <person name="Ruytinx J."/>
            <person name="Liao H.L."/>
            <person name="Branco S."/>
            <person name="Kuo A."/>
            <person name="LaButti K."/>
            <person name="Lipzen A."/>
            <person name="Andreopoulos W."/>
            <person name="Pangilinan J."/>
            <person name="Riley R."/>
            <person name="Hundley H."/>
            <person name="Na H."/>
            <person name="Barry K."/>
            <person name="Grigoriev I.V."/>
            <person name="Stajich J.E."/>
            <person name="Kennedy P.G."/>
        </authorList>
    </citation>
    <scope>NUCLEOTIDE SEQUENCE</scope>
    <source>
        <strain evidence="3">FC423</strain>
    </source>
</reference>
<keyword evidence="1" id="KW-0862">Zinc</keyword>
<gene>
    <name evidence="3" type="ORF">F5147DRAFT_774208</name>
</gene>
<dbReference type="AlphaFoldDB" id="A0A9P7F4U4"/>
<proteinExistence type="predicted"/>
<keyword evidence="1" id="KW-0863">Zinc-finger</keyword>
<evidence type="ECO:0000256" key="1">
    <source>
        <dbReference type="PROSITE-ProRule" id="PRU00042"/>
    </source>
</evidence>
<name>A0A9P7F4U4_9AGAM</name>
<keyword evidence="1" id="KW-0479">Metal-binding</keyword>
<evidence type="ECO:0000259" key="2">
    <source>
        <dbReference type="PROSITE" id="PS50157"/>
    </source>
</evidence>
<dbReference type="OrthoDB" id="2647894at2759"/>
<dbReference type="PROSITE" id="PS50157">
    <property type="entry name" value="ZINC_FINGER_C2H2_2"/>
    <property type="match status" value="1"/>
</dbReference>
<evidence type="ECO:0000313" key="4">
    <source>
        <dbReference type="Proteomes" id="UP000823399"/>
    </source>
</evidence>
<comment type="caution">
    <text evidence="3">The sequence shown here is derived from an EMBL/GenBank/DDBJ whole genome shotgun (WGS) entry which is preliminary data.</text>
</comment>
<keyword evidence="4" id="KW-1185">Reference proteome</keyword>